<proteinExistence type="predicted"/>
<gene>
    <name evidence="1" type="ORF">PACLA_8A013103</name>
    <name evidence="2" type="ORF">PACLA_8A047761</name>
</gene>
<comment type="caution">
    <text evidence="1">The sequence shown here is derived from an EMBL/GenBank/DDBJ whole genome shotgun (WGS) entry which is preliminary data.</text>
</comment>
<dbReference type="AlphaFoldDB" id="A0A6S7IPA8"/>
<dbReference type="PANTHER" id="PTHR46579:SF1">
    <property type="entry name" value="F5_8 TYPE C DOMAIN-CONTAINING PROTEIN"/>
    <property type="match status" value="1"/>
</dbReference>
<protein>
    <submittedName>
        <fullName evidence="1">Uncharacterized protein</fullName>
    </submittedName>
</protein>
<dbReference type="EMBL" id="CACRXK020010434">
    <property type="protein sequence ID" value="CAB4019393.1"/>
    <property type="molecule type" value="Genomic_DNA"/>
</dbReference>
<sequence length="363" mass="41940">MTTFLKPFTEELEKLSNVGMRWVRGGVTVCSRVFACICSCDSVARCVLQNILQFNGLYGCSWCENPGESIEKGRGHCRVYPEEAQQPDLRTHEQLKKNGRLAFRVTRQLVHLWFDSNNHNEPWYLGKHIPVIDSRLKRVMPPQEVTRVPRSITQRAFWKGSEWHWWLPLYSPVVLRGLLPQRYFKHLLVLVQGFYLLTKSSISSADLDKAAHCLSQFTQKFQLLYGKKHMTYNVHQLTHLVQAVIDWGPLPCYSSYIFEGFNMVLLSLFHGTQAVPHQIANSFLMYKELSIICSTGEATEDPLTDNIFSFMNDQLQGYTPLKKAKKMEQNITFLGASYSKPLTIEEKYLVEELHQRNDVENDG</sequence>
<name>A0A6S7IPA8_PARCT</name>
<accession>A0A6S7IPA8</accession>
<dbReference type="Proteomes" id="UP001152795">
    <property type="component" value="Unassembled WGS sequence"/>
</dbReference>
<evidence type="ECO:0000313" key="2">
    <source>
        <dbReference type="EMBL" id="CAB4029190.1"/>
    </source>
</evidence>
<keyword evidence="3" id="KW-1185">Reference proteome</keyword>
<dbReference type="PANTHER" id="PTHR46579">
    <property type="entry name" value="F5/8 TYPE C DOMAIN-CONTAINING PROTEIN-RELATED"/>
    <property type="match status" value="1"/>
</dbReference>
<organism evidence="1 3">
    <name type="scientific">Paramuricea clavata</name>
    <name type="common">Red gorgonian</name>
    <name type="synonym">Violescent sea-whip</name>
    <dbReference type="NCBI Taxonomy" id="317549"/>
    <lineage>
        <taxon>Eukaryota</taxon>
        <taxon>Metazoa</taxon>
        <taxon>Cnidaria</taxon>
        <taxon>Anthozoa</taxon>
        <taxon>Octocorallia</taxon>
        <taxon>Malacalcyonacea</taxon>
        <taxon>Plexauridae</taxon>
        <taxon>Paramuricea</taxon>
    </lineage>
</organism>
<evidence type="ECO:0000313" key="1">
    <source>
        <dbReference type="EMBL" id="CAB4019393.1"/>
    </source>
</evidence>
<evidence type="ECO:0000313" key="3">
    <source>
        <dbReference type="Proteomes" id="UP001152795"/>
    </source>
</evidence>
<dbReference type="EMBL" id="CACRXK020016001">
    <property type="protein sequence ID" value="CAB4029190.1"/>
    <property type="molecule type" value="Genomic_DNA"/>
</dbReference>
<reference evidence="1" key="1">
    <citation type="submission" date="2020-04" db="EMBL/GenBank/DDBJ databases">
        <authorList>
            <person name="Alioto T."/>
            <person name="Alioto T."/>
            <person name="Gomez Garrido J."/>
        </authorList>
    </citation>
    <scope>NUCLEOTIDE SEQUENCE</scope>
    <source>
        <strain evidence="1">A484AB</strain>
    </source>
</reference>
<dbReference type="OrthoDB" id="5988523at2759"/>